<reference evidence="1" key="1">
    <citation type="journal article" date="2015" name="Nature">
        <title>Complex archaea that bridge the gap between prokaryotes and eukaryotes.</title>
        <authorList>
            <person name="Spang A."/>
            <person name="Saw J.H."/>
            <person name="Jorgensen S.L."/>
            <person name="Zaremba-Niedzwiedzka K."/>
            <person name="Martijn J."/>
            <person name="Lind A.E."/>
            <person name="van Eijk R."/>
            <person name="Schleper C."/>
            <person name="Guy L."/>
            <person name="Ettema T.J."/>
        </authorList>
    </citation>
    <scope>NUCLEOTIDE SEQUENCE</scope>
</reference>
<comment type="caution">
    <text evidence="1">The sequence shown here is derived from an EMBL/GenBank/DDBJ whole genome shotgun (WGS) entry which is preliminary data.</text>
</comment>
<organism evidence="1">
    <name type="scientific">marine sediment metagenome</name>
    <dbReference type="NCBI Taxonomy" id="412755"/>
    <lineage>
        <taxon>unclassified sequences</taxon>
        <taxon>metagenomes</taxon>
        <taxon>ecological metagenomes</taxon>
    </lineage>
</organism>
<protein>
    <submittedName>
        <fullName evidence="1">Uncharacterized protein</fullName>
    </submittedName>
</protein>
<accession>A0A0F9W135</accession>
<dbReference type="AlphaFoldDB" id="A0A0F9W135"/>
<gene>
    <name evidence="1" type="ORF">LCGC14_0340370</name>
</gene>
<sequence length="46" mass="5178">MEALTRLREAARGSPLIDPQENQAVLMKAIDQAIAVCSKEVRRKRN</sequence>
<evidence type="ECO:0000313" key="1">
    <source>
        <dbReference type="EMBL" id="KKN79376.1"/>
    </source>
</evidence>
<dbReference type="EMBL" id="LAZR01000248">
    <property type="protein sequence ID" value="KKN79376.1"/>
    <property type="molecule type" value="Genomic_DNA"/>
</dbReference>
<name>A0A0F9W135_9ZZZZ</name>
<proteinExistence type="predicted"/>